<comment type="caution">
    <text evidence="6">The sequence shown here is derived from an EMBL/GenBank/DDBJ whole genome shotgun (WGS) entry which is preliminary data.</text>
</comment>
<evidence type="ECO:0000256" key="2">
    <source>
        <dbReference type="ARBA" id="ARBA00023015"/>
    </source>
</evidence>
<evidence type="ECO:0000256" key="3">
    <source>
        <dbReference type="ARBA" id="ARBA00023163"/>
    </source>
</evidence>
<keyword evidence="4" id="KW-0539">Nucleus</keyword>
<dbReference type="EMBL" id="NAJQ01000361">
    <property type="protein sequence ID" value="TKA71204.1"/>
    <property type="molecule type" value="Genomic_DNA"/>
</dbReference>
<sequence length="189" mass="20592">MDSEVSPKELPSSPTTLDDATEVSLPRSHPKHLTAGTMADTPTARTWSSHATIGSEVSPKELPSSPTTLDDATEVSPPRSHHKRLTAGVEVVPTPATAREPSHDQGAPQPATDREASSLRARDVTRDRTMDDRNVDMNGAQSRRNIGKQKPAYRKDICDMMFVSGETGDVSQETTSMIENIVQQQVMEM</sequence>
<reference evidence="6 7" key="1">
    <citation type="submission" date="2017-03" db="EMBL/GenBank/DDBJ databases">
        <title>Genomes of endolithic fungi from Antarctica.</title>
        <authorList>
            <person name="Coleine C."/>
            <person name="Masonjones S."/>
            <person name="Stajich J.E."/>
        </authorList>
    </citation>
    <scope>NUCLEOTIDE SEQUENCE [LARGE SCALE GENOMIC DNA]</scope>
    <source>
        <strain evidence="6 7">CCFEE 5184</strain>
    </source>
</reference>
<keyword evidence="3" id="KW-0804">Transcription</keyword>
<name>A0A4U0X492_9PEZI</name>
<dbReference type="InterPro" id="IPR009072">
    <property type="entry name" value="Histone-fold"/>
</dbReference>
<evidence type="ECO:0000256" key="4">
    <source>
        <dbReference type="ARBA" id="ARBA00023242"/>
    </source>
</evidence>
<protein>
    <submittedName>
        <fullName evidence="6">Uncharacterized protein</fullName>
    </submittedName>
</protein>
<organism evidence="6 7">
    <name type="scientific">Friedmanniomyces simplex</name>
    <dbReference type="NCBI Taxonomy" id="329884"/>
    <lineage>
        <taxon>Eukaryota</taxon>
        <taxon>Fungi</taxon>
        <taxon>Dikarya</taxon>
        <taxon>Ascomycota</taxon>
        <taxon>Pezizomycotina</taxon>
        <taxon>Dothideomycetes</taxon>
        <taxon>Dothideomycetidae</taxon>
        <taxon>Mycosphaerellales</taxon>
        <taxon>Teratosphaeriaceae</taxon>
        <taxon>Friedmanniomyces</taxon>
    </lineage>
</organism>
<feature type="region of interest" description="Disordered" evidence="5">
    <location>
        <begin position="1"/>
        <end position="150"/>
    </location>
</feature>
<evidence type="ECO:0000256" key="5">
    <source>
        <dbReference type="SAM" id="MobiDB-lite"/>
    </source>
</evidence>
<dbReference type="Pfam" id="PF02269">
    <property type="entry name" value="TFIID-18kDa"/>
    <property type="match status" value="1"/>
</dbReference>
<dbReference type="Proteomes" id="UP000309340">
    <property type="component" value="Unassembled WGS sequence"/>
</dbReference>
<comment type="subcellular location">
    <subcellularLocation>
        <location evidence="1">Nucleus</location>
    </subcellularLocation>
</comment>
<keyword evidence="2" id="KW-0805">Transcription regulation</keyword>
<proteinExistence type="predicted"/>
<accession>A0A4U0X492</accession>
<gene>
    <name evidence="6" type="ORF">B0A55_07648</name>
</gene>
<dbReference type="InterPro" id="IPR003195">
    <property type="entry name" value="TFIID_TAF13"/>
</dbReference>
<feature type="compositionally biased region" description="Basic and acidic residues" evidence="5">
    <location>
        <begin position="112"/>
        <end position="135"/>
    </location>
</feature>
<feature type="non-terminal residue" evidence="6">
    <location>
        <position position="189"/>
    </location>
</feature>
<evidence type="ECO:0000313" key="6">
    <source>
        <dbReference type="EMBL" id="TKA71204.1"/>
    </source>
</evidence>
<dbReference type="GO" id="GO:0006366">
    <property type="term" value="P:transcription by RNA polymerase II"/>
    <property type="evidence" value="ECO:0007669"/>
    <property type="project" value="InterPro"/>
</dbReference>
<evidence type="ECO:0000256" key="1">
    <source>
        <dbReference type="ARBA" id="ARBA00004123"/>
    </source>
</evidence>
<evidence type="ECO:0000313" key="7">
    <source>
        <dbReference type="Proteomes" id="UP000309340"/>
    </source>
</evidence>
<dbReference type="AlphaFoldDB" id="A0A4U0X492"/>
<keyword evidence="7" id="KW-1185">Reference proteome</keyword>
<dbReference type="GO" id="GO:0005634">
    <property type="term" value="C:nucleus"/>
    <property type="evidence" value="ECO:0007669"/>
    <property type="project" value="UniProtKB-SubCell"/>
</dbReference>
<dbReference type="SUPFAM" id="SSF47113">
    <property type="entry name" value="Histone-fold"/>
    <property type="match status" value="1"/>
</dbReference>
<feature type="compositionally biased region" description="Polar residues" evidence="5">
    <location>
        <begin position="43"/>
        <end position="52"/>
    </location>
</feature>
<dbReference type="GO" id="GO:0046982">
    <property type="term" value="F:protein heterodimerization activity"/>
    <property type="evidence" value="ECO:0007669"/>
    <property type="project" value="InterPro"/>
</dbReference>